<protein>
    <recommendedName>
        <fullName evidence="6">Ribosomal protein L11 methyltransferase</fullName>
        <shortName evidence="6">L11 Mtase</shortName>
        <ecNumber evidence="6">2.1.1.-</ecNumber>
    </recommendedName>
</protein>
<feature type="coiled-coil region" evidence="7">
    <location>
        <begin position="45"/>
        <end position="72"/>
    </location>
</feature>
<evidence type="ECO:0000256" key="3">
    <source>
        <dbReference type="ARBA" id="ARBA00022603"/>
    </source>
</evidence>
<keyword evidence="3 6" id="KW-0489">Methyltransferase</keyword>
<evidence type="ECO:0000256" key="7">
    <source>
        <dbReference type="SAM" id="Coils"/>
    </source>
</evidence>
<sequence>MGSYNCLNIKVDKFLWLFENKALEITKEAIEEIENGFIIRTHQDINTIQKQLESYSKELEDLMQEKIHLEFESSAQKNEDWITKYRDSIQPIECGKYYIYPPWFSPKTDKLNLIIEPALAFGSGHHGSTFGCLEALNKLSLENKTLLDVGCGSGILAIAAKKSGAEVWCCDTDEIAVNATKDNAKKNNLTLDRVFLGSIDKIADKKDCFDVVVANILADIIVALPLDSYVKQDGILILSGILEKYTKKVLDKFKNLELLTQNNHQEWVTLTFKKYKDNNATTRQ</sequence>
<evidence type="ECO:0000313" key="8">
    <source>
        <dbReference type="EMBL" id="MCL9819857.1"/>
    </source>
</evidence>
<evidence type="ECO:0000256" key="4">
    <source>
        <dbReference type="ARBA" id="ARBA00022679"/>
    </source>
</evidence>
<dbReference type="Proteomes" id="UP001057522">
    <property type="component" value="Unassembled WGS sequence"/>
</dbReference>
<keyword evidence="9" id="KW-1185">Reference proteome</keyword>
<dbReference type="GO" id="GO:0032259">
    <property type="term" value="P:methylation"/>
    <property type="evidence" value="ECO:0007669"/>
    <property type="project" value="UniProtKB-KW"/>
</dbReference>
<comment type="similarity">
    <text evidence="1 6">Belongs to the methyltransferase superfamily. PrmA family.</text>
</comment>
<gene>
    <name evidence="6 8" type="primary">prmA</name>
    <name evidence="8" type="ORF">NCR95_06745</name>
</gene>
<keyword evidence="2 6" id="KW-0963">Cytoplasm</keyword>
<dbReference type="Gene3D" id="3.40.50.150">
    <property type="entry name" value="Vaccinia Virus protein VP39"/>
    <property type="match status" value="1"/>
</dbReference>
<dbReference type="SUPFAM" id="SSF53335">
    <property type="entry name" value="S-adenosyl-L-methionine-dependent methyltransferases"/>
    <property type="match status" value="1"/>
</dbReference>
<evidence type="ECO:0000256" key="2">
    <source>
        <dbReference type="ARBA" id="ARBA00022490"/>
    </source>
</evidence>
<comment type="subcellular location">
    <subcellularLocation>
        <location evidence="6">Cytoplasm</location>
    </subcellularLocation>
</comment>
<comment type="function">
    <text evidence="6">Methylates ribosomal protein L11.</text>
</comment>
<evidence type="ECO:0000256" key="6">
    <source>
        <dbReference type="HAMAP-Rule" id="MF_00735"/>
    </source>
</evidence>
<dbReference type="GO" id="GO:0008168">
    <property type="term" value="F:methyltransferase activity"/>
    <property type="evidence" value="ECO:0007669"/>
    <property type="project" value="UniProtKB-KW"/>
</dbReference>
<proteinExistence type="inferred from homology"/>
<keyword evidence="4 6" id="KW-0808">Transferase</keyword>
<evidence type="ECO:0000256" key="5">
    <source>
        <dbReference type="ARBA" id="ARBA00022691"/>
    </source>
</evidence>
<keyword evidence="8" id="KW-0689">Ribosomal protein</keyword>
<evidence type="ECO:0000256" key="1">
    <source>
        <dbReference type="ARBA" id="ARBA00009741"/>
    </source>
</evidence>
<feature type="binding site" evidence="6">
    <location>
        <position position="171"/>
    </location>
    <ligand>
        <name>S-adenosyl-L-methionine</name>
        <dbReference type="ChEBI" id="CHEBI:59789"/>
    </ligand>
</feature>
<keyword evidence="7" id="KW-0175">Coiled coil</keyword>
<comment type="catalytic activity">
    <reaction evidence="6">
        <text>L-lysyl-[protein] + 3 S-adenosyl-L-methionine = N(6),N(6),N(6)-trimethyl-L-lysyl-[protein] + 3 S-adenosyl-L-homocysteine + 3 H(+)</text>
        <dbReference type="Rhea" id="RHEA:54192"/>
        <dbReference type="Rhea" id="RHEA-COMP:9752"/>
        <dbReference type="Rhea" id="RHEA-COMP:13826"/>
        <dbReference type="ChEBI" id="CHEBI:15378"/>
        <dbReference type="ChEBI" id="CHEBI:29969"/>
        <dbReference type="ChEBI" id="CHEBI:57856"/>
        <dbReference type="ChEBI" id="CHEBI:59789"/>
        <dbReference type="ChEBI" id="CHEBI:61961"/>
    </reaction>
</comment>
<feature type="binding site" evidence="6">
    <location>
        <position position="150"/>
    </location>
    <ligand>
        <name>S-adenosyl-L-methionine</name>
        <dbReference type="ChEBI" id="CHEBI:59789"/>
    </ligand>
</feature>
<dbReference type="InterPro" id="IPR004498">
    <property type="entry name" value="Ribosomal_PrmA_MeTrfase"/>
</dbReference>
<dbReference type="InterPro" id="IPR050078">
    <property type="entry name" value="Ribosomal_L11_MeTrfase_PrmA"/>
</dbReference>
<dbReference type="CDD" id="cd02440">
    <property type="entry name" value="AdoMet_MTases"/>
    <property type="match status" value="1"/>
</dbReference>
<dbReference type="InterPro" id="IPR029063">
    <property type="entry name" value="SAM-dependent_MTases_sf"/>
</dbReference>
<organism evidence="8 9">
    <name type="scientific">Helicobacter colisuis</name>
    <dbReference type="NCBI Taxonomy" id="2949739"/>
    <lineage>
        <taxon>Bacteria</taxon>
        <taxon>Pseudomonadati</taxon>
        <taxon>Campylobacterota</taxon>
        <taxon>Epsilonproteobacteria</taxon>
        <taxon>Campylobacterales</taxon>
        <taxon>Helicobacteraceae</taxon>
        <taxon>Helicobacter</taxon>
    </lineage>
</organism>
<dbReference type="Pfam" id="PF06325">
    <property type="entry name" value="PrmA"/>
    <property type="match status" value="1"/>
</dbReference>
<accession>A0ABT0TV97</accession>
<keyword evidence="5 6" id="KW-0949">S-adenosyl-L-methionine</keyword>
<dbReference type="EC" id="2.1.1.-" evidence="6"/>
<feature type="binding site" evidence="6">
    <location>
        <position position="215"/>
    </location>
    <ligand>
        <name>S-adenosyl-L-methionine</name>
        <dbReference type="ChEBI" id="CHEBI:59789"/>
    </ligand>
</feature>
<dbReference type="PANTHER" id="PTHR43648:SF1">
    <property type="entry name" value="ELECTRON TRANSFER FLAVOPROTEIN BETA SUBUNIT LYSINE METHYLTRANSFERASE"/>
    <property type="match status" value="1"/>
</dbReference>
<dbReference type="GO" id="GO:0005840">
    <property type="term" value="C:ribosome"/>
    <property type="evidence" value="ECO:0007669"/>
    <property type="project" value="UniProtKB-KW"/>
</dbReference>
<evidence type="ECO:0000313" key="9">
    <source>
        <dbReference type="Proteomes" id="UP001057522"/>
    </source>
</evidence>
<dbReference type="RefSeq" id="WP_250604683.1">
    <property type="nucleotide sequence ID" value="NZ_JAMOKX010000005.1"/>
</dbReference>
<dbReference type="NCBIfam" id="TIGR00406">
    <property type="entry name" value="prmA"/>
    <property type="match status" value="1"/>
</dbReference>
<comment type="caution">
    <text evidence="8">The sequence shown here is derived from an EMBL/GenBank/DDBJ whole genome shotgun (WGS) entry which is preliminary data.</text>
</comment>
<dbReference type="EMBL" id="JAMOKX010000005">
    <property type="protein sequence ID" value="MCL9819857.1"/>
    <property type="molecule type" value="Genomic_DNA"/>
</dbReference>
<dbReference type="PIRSF" id="PIRSF000401">
    <property type="entry name" value="RPL11_MTase"/>
    <property type="match status" value="1"/>
</dbReference>
<feature type="binding site" evidence="6">
    <location>
        <position position="129"/>
    </location>
    <ligand>
        <name>S-adenosyl-L-methionine</name>
        <dbReference type="ChEBI" id="CHEBI:59789"/>
    </ligand>
</feature>
<dbReference type="HAMAP" id="MF_00735">
    <property type="entry name" value="Methyltr_PrmA"/>
    <property type="match status" value="1"/>
</dbReference>
<keyword evidence="8" id="KW-0687">Ribonucleoprotein</keyword>
<dbReference type="PANTHER" id="PTHR43648">
    <property type="entry name" value="ELECTRON TRANSFER FLAVOPROTEIN BETA SUBUNIT LYSINE METHYLTRANSFERASE"/>
    <property type="match status" value="1"/>
</dbReference>
<reference evidence="8" key="1">
    <citation type="submission" date="2022-06" db="EMBL/GenBank/DDBJ databases">
        <title>Helicobacter colisuis sp. nov.</title>
        <authorList>
            <person name="Papic B."/>
            <person name="Gruntar I."/>
        </authorList>
    </citation>
    <scope>NUCLEOTIDE SEQUENCE</scope>
    <source>
        <strain evidence="8">11154-15</strain>
    </source>
</reference>
<name>A0ABT0TV97_9HELI</name>